<dbReference type="GO" id="GO:0005656">
    <property type="term" value="C:nuclear pre-replicative complex"/>
    <property type="evidence" value="ECO:0007669"/>
    <property type="project" value="TreeGrafter"/>
</dbReference>
<organism evidence="9 10">
    <name type="scientific">Rhodotorula mucilaginosa</name>
    <name type="common">Yeast</name>
    <name type="synonym">Rhodotorula rubra</name>
    <dbReference type="NCBI Taxonomy" id="5537"/>
    <lineage>
        <taxon>Eukaryota</taxon>
        <taxon>Fungi</taxon>
        <taxon>Dikarya</taxon>
        <taxon>Basidiomycota</taxon>
        <taxon>Pucciniomycotina</taxon>
        <taxon>Microbotryomycetes</taxon>
        <taxon>Sporidiobolales</taxon>
        <taxon>Sporidiobolaceae</taxon>
        <taxon>Rhodotorula</taxon>
    </lineage>
</organism>
<dbReference type="InterPro" id="IPR001680">
    <property type="entry name" value="WD40_rpt"/>
</dbReference>
<evidence type="ECO:0000256" key="1">
    <source>
        <dbReference type="ARBA" id="ARBA00010143"/>
    </source>
</evidence>
<keyword evidence="6" id="KW-0175">Coiled coil</keyword>
<evidence type="ECO:0000256" key="5">
    <source>
        <dbReference type="RuleBase" id="RU369067"/>
    </source>
</evidence>
<gene>
    <name evidence="9" type="ORF">C6P46_004965</name>
</gene>
<comment type="function">
    <text evidence="5">Component of the RIX1 complex required for processing of ITS2 sequences from 35S pre-rRNA.</text>
</comment>
<dbReference type="PANTHER" id="PTHR18763">
    <property type="entry name" value="WD-REPEAT PROTEIN 18"/>
    <property type="match status" value="1"/>
</dbReference>
<dbReference type="InterPro" id="IPR049546">
    <property type="entry name" value="WDR54_beta_prop"/>
</dbReference>
<feature type="repeat" description="WD" evidence="4">
    <location>
        <begin position="232"/>
        <end position="248"/>
    </location>
</feature>
<sequence>MATHAAAGLSELVLSSTHAASPLPTISLHNPLTGALVYSFRSPVASTSHASSSSTGLARNGIGSAADKDQPSLENRTTFAAVEGGQGCGGYLVGLGGKEGRAGLNVWNLTRETVQHRLIPPVRLTTMTVSRDGIYMAGGTPDGRIFLWEVASGTLIVTVDAHYRSISALAFSDDGACLVSGSEDAGVSVWSIGRLLNASPMNPPAPFATLSDHTLPVTDICIGLGPFPQCRIMTASLDSTVKIWDISTTPASLLSTFSFPHPVSHVAWDSLERYFFAAGPVPASPSDPSTSTSSSAESKSAAGGSRVVRVNLYRRRKDEFGIEVTEPVGGGGRGELERVGEAGGGQNQSSEGDSYQLSETITSLHLSSHSPTLLVGLSNASIHLLSLPSLLPTRVLAPPPSSTSPGPITFLTTMLRPPELGSGSSSAELPQRAVMPQGMGRTVIGPEDRERGGPKGRTVEMRIGAAGACAPLGAAARGGSASATVEDLVSPARGVSSLASLLSIGAGATAAGGGGGGPGSGAAAALLDKERKRANELERQVEVFQRELGRAANVNEAMWKKVVDSALSG</sequence>
<dbReference type="GO" id="GO:0006261">
    <property type="term" value="P:DNA-templated DNA replication"/>
    <property type="evidence" value="ECO:0007669"/>
    <property type="project" value="TreeGrafter"/>
</dbReference>
<comment type="subunit">
    <text evidence="5">Component of the RIX1 complex, composed of IPI1, RIX1/IPI2 and IPI3 in a 1:2:2 stoichiometry. The complex interacts (via RIX1) with MDN1 (via its hexameric AAA ATPase ring) and the pre-60S ribosome particles.</text>
</comment>
<evidence type="ECO:0000259" key="8">
    <source>
        <dbReference type="Pfam" id="PF21031"/>
    </source>
</evidence>
<dbReference type="PANTHER" id="PTHR18763:SF0">
    <property type="entry name" value="WD REPEAT-CONTAINING PROTEIN 18"/>
    <property type="match status" value="1"/>
</dbReference>
<dbReference type="Pfam" id="PF00400">
    <property type="entry name" value="WD40"/>
    <property type="match status" value="1"/>
</dbReference>
<dbReference type="InterPro" id="IPR019775">
    <property type="entry name" value="WD40_repeat_CS"/>
</dbReference>
<dbReference type="GO" id="GO:0120330">
    <property type="term" value="C:rixosome complex"/>
    <property type="evidence" value="ECO:0007669"/>
    <property type="project" value="UniProtKB-UniRule"/>
</dbReference>
<accession>A0A9P7B8J5</accession>
<name>A0A9P7B8J5_RHOMI</name>
<dbReference type="EMBL" id="PUHQ01000005">
    <property type="protein sequence ID" value="KAG0666395.1"/>
    <property type="molecule type" value="Genomic_DNA"/>
</dbReference>
<dbReference type="SUPFAM" id="SSF50978">
    <property type="entry name" value="WD40 repeat-like"/>
    <property type="match status" value="1"/>
</dbReference>
<dbReference type="PROSITE" id="PS50294">
    <property type="entry name" value="WD_REPEATS_REGION"/>
    <property type="match status" value="1"/>
</dbReference>
<keyword evidence="2 4" id="KW-0853">WD repeat</keyword>
<comment type="caution">
    <text evidence="9">The sequence shown here is derived from an EMBL/GenBank/DDBJ whole genome shotgun (WGS) entry which is preliminary data.</text>
</comment>
<feature type="repeat" description="WD" evidence="4">
    <location>
        <begin position="159"/>
        <end position="192"/>
    </location>
</feature>
<comment type="similarity">
    <text evidence="1 5">Belongs to the WD repeat IPI3/WDR18 family.</text>
</comment>
<evidence type="ECO:0000256" key="6">
    <source>
        <dbReference type="SAM" id="Coils"/>
    </source>
</evidence>
<dbReference type="OrthoDB" id="756370at2759"/>
<feature type="coiled-coil region" evidence="6">
    <location>
        <begin position="527"/>
        <end position="554"/>
    </location>
</feature>
<evidence type="ECO:0000313" key="9">
    <source>
        <dbReference type="EMBL" id="KAG0666395.1"/>
    </source>
</evidence>
<dbReference type="InterPro" id="IPR036322">
    <property type="entry name" value="WD40_repeat_dom_sf"/>
</dbReference>
<feature type="region of interest" description="Disordered" evidence="7">
    <location>
        <begin position="48"/>
        <end position="70"/>
    </location>
</feature>
<dbReference type="Gene3D" id="2.130.10.10">
    <property type="entry name" value="YVTN repeat-like/Quinoprotein amine dehydrogenase"/>
    <property type="match status" value="1"/>
</dbReference>
<keyword evidence="5" id="KW-0698">rRNA processing</keyword>
<dbReference type="InterPro" id="IPR045227">
    <property type="entry name" value="WDR18/Ipi3/RID3"/>
</dbReference>
<keyword evidence="3" id="KW-0677">Repeat</keyword>
<proteinExistence type="inferred from homology"/>
<feature type="region of interest" description="Disordered" evidence="7">
    <location>
        <begin position="324"/>
        <end position="355"/>
    </location>
</feature>
<feature type="region of interest" description="Disordered" evidence="7">
    <location>
        <begin position="282"/>
        <end position="302"/>
    </location>
</feature>
<evidence type="ECO:0000256" key="4">
    <source>
        <dbReference type="PROSITE-ProRule" id="PRU00221"/>
    </source>
</evidence>
<evidence type="ECO:0000256" key="7">
    <source>
        <dbReference type="SAM" id="MobiDB-lite"/>
    </source>
</evidence>
<dbReference type="InterPro" id="IPR015943">
    <property type="entry name" value="WD40/YVTN_repeat-like_dom_sf"/>
</dbReference>
<dbReference type="SMART" id="SM00320">
    <property type="entry name" value="WD40"/>
    <property type="match status" value="4"/>
</dbReference>
<keyword evidence="10" id="KW-1185">Reference proteome</keyword>
<evidence type="ECO:0000256" key="3">
    <source>
        <dbReference type="ARBA" id="ARBA00022737"/>
    </source>
</evidence>
<protein>
    <recommendedName>
        <fullName evidence="5">Pre-rRNA-processing protein IPI3</fullName>
    </recommendedName>
</protein>
<dbReference type="AlphaFoldDB" id="A0A9P7B8J5"/>
<dbReference type="PROSITE" id="PS50082">
    <property type="entry name" value="WD_REPEATS_2"/>
    <property type="match status" value="3"/>
</dbReference>
<reference evidence="9 10" key="1">
    <citation type="submission" date="2020-11" db="EMBL/GenBank/DDBJ databases">
        <title>Kefir isolates.</title>
        <authorList>
            <person name="Marcisauskas S."/>
            <person name="Kim Y."/>
            <person name="Blasche S."/>
        </authorList>
    </citation>
    <scope>NUCLEOTIDE SEQUENCE [LARGE SCALE GENOMIC DNA]</scope>
    <source>
        <strain evidence="9 10">KR</strain>
    </source>
</reference>
<comment type="subcellular location">
    <subcellularLocation>
        <location evidence="5">Nucleus</location>
    </subcellularLocation>
</comment>
<evidence type="ECO:0000256" key="2">
    <source>
        <dbReference type="ARBA" id="ARBA00022574"/>
    </source>
</evidence>
<feature type="repeat" description="WD" evidence="4">
    <location>
        <begin position="124"/>
        <end position="158"/>
    </location>
</feature>
<keyword evidence="5" id="KW-0539">Nucleus</keyword>
<dbReference type="GO" id="GO:0006364">
    <property type="term" value="P:rRNA processing"/>
    <property type="evidence" value="ECO:0007669"/>
    <property type="project" value="UniProtKB-UniRule"/>
</dbReference>
<dbReference type="PROSITE" id="PS00678">
    <property type="entry name" value="WD_REPEATS_1"/>
    <property type="match status" value="1"/>
</dbReference>
<evidence type="ECO:0000313" key="10">
    <source>
        <dbReference type="Proteomes" id="UP000777482"/>
    </source>
</evidence>
<dbReference type="Proteomes" id="UP000777482">
    <property type="component" value="Unassembled WGS sequence"/>
</dbReference>
<feature type="domain" description="WD repeat-containing protein 54 beta-propeller" evidence="8">
    <location>
        <begin position="103"/>
        <end position="194"/>
    </location>
</feature>
<dbReference type="Pfam" id="PF21031">
    <property type="entry name" value="WDR54"/>
    <property type="match status" value="1"/>
</dbReference>